<dbReference type="CDD" id="cd13901">
    <property type="entry name" value="CuRO_3_MaLCC_like"/>
    <property type="match status" value="1"/>
</dbReference>
<sequence length="172" mass="19574">MKNAGFRINKTINATGQQEWEVNDPAFHGNCNNPLMLLTQQGNTSYPNNPEWNVYNFGKNKTVRMILNNISQFETHLSHPMHLHGHDFFVVSEGVGRWDGASYVRPDNPKRRDTVMLPRGGYVMIDVVMDNPGVWPLHCHIAWYVYTVLFSGLPRTKAVSARSEKADENTGM</sequence>
<evidence type="ECO:0000313" key="4">
    <source>
        <dbReference type="Proteomes" id="UP001479436"/>
    </source>
</evidence>
<dbReference type="InterPro" id="IPR011706">
    <property type="entry name" value="Cu-oxidase_C"/>
</dbReference>
<proteinExistence type="inferred from homology"/>
<feature type="domain" description="Plastocyanin-like" evidence="2">
    <location>
        <begin position="43"/>
        <end position="145"/>
    </location>
</feature>
<dbReference type="InterPro" id="IPR008972">
    <property type="entry name" value="Cupredoxin"/>
</dbReference>
<gene>
    <name evidence="3" type="ORF">K7432_011258</name>
</gene>
<dbReference type="PANTHER" id="PTHR11709">
    <property type="entry name" value="MULTI-COPPER OXIDASE"/>
    <property type="match status" value="1"/>
</dbReference>
<protein>
    <recommendedName>
        <fullName evidence="2">Plastocyanin-like domain-containing protein</fullName>
    </recommendedName>
</protein>
<dbReference type="InterPro" id="IPR045087">
    <property type="entry name" value="Cu-oxidase_fam"/>
</dbReference>
<dbReference type="SUPFAM" id="SSF49503">
    <property type="entry name" value="Cupredoxins"/>
    <property type="match status" value="1"/>
</dbReference>
<evidence type="ECO:0000313" key="3">
    <source>
        <dbReference type="EMBL" id="KAK9702419.1"/>
    </source>
</evidence>
<evidence type="ECO:0000256" key="1">
    <source>
        <dbReference type="ARBA" id="ARBA00010609"/>
    </source>
</evidence>
<dbReference type="Proteomes" id="UP001479436">
    <property type="component" value="Unassembled WGS sequence"/>
</dbReference>
<name>A0ABR2VU76_9FUNG</name>
<accession>A0ABR2VU76</accession>
<dbReference type="EMBL" id="JASJQH010007727">
    <property type="protein sequence ID" value="KAK9702419.1"/>
    <property type="molecule type" value="Genomic_DNA"/>
</dbReference>
<comment type="caution">
    <text evidence="3">The sequence shown here is derived from an EMBL/GenBank/DDBJ whole genome shotgun (WGS) entry which is preliminary data.</text>
</comment>
<dbReference type="Gene3D" id="2.60.40.420">
    <property type="entry name" value="Cupredoxins - blue copper proteins"/>
    <property type="match status" value="1"/>
</dbReference>
<dbReference type="PANTHER" id="PTHR11709:SF145">
    <property type="entry name" value="LCC1"/>
    <property type="match status" value="1"/>
</dbReference>
<keyword evidence="4" id="KW-1185">Reference proteome</keyword>
<organism evidence="3 4">
    <name type="scientific">Basidiobolus ranarum</name>
    <dbReference type="NCBI Taxonomy" id="34480"/>
    <lineage>
        <taxon>Eukaryota</taxon>
        <taxon>Fungi</taxon>
        <taxon>Fungi incertae sedis</taxon>
        <taxon>Zoopagomycota</taxon>
        <taxon>Entomophthoromycotina</taxon>
        <taxon>Basidiobolomycetes</taxon>
        <taxon>Basidiobolales</taxon>
        <taxon>Basidiobolaceae</taxon>
        <taxon>Basidiobolus</taxon>
    </lineage>
</organism>
<reference evidence="3 4" key="1">
    <citation type="submission" date="2023-04" db="EMBL/GenBank/DDBJ databases">
        <title>Genome of Basidiobolus ranarum AG-B5.</title>
        <authorList>
            <person name="Stajich J.E."/>
            <person name="Carter-House D."/>
            <person name="Gryganskyi A."/>
        </authorList>
    </citation>
    <scope>NUCLEOTIDE SEQUENCE [LARGE SCALE GENOMIC DNA]</scope>
    <source>
        <strain evidence="3 4">AG-B5</strain>
    </source>
</reference>
<comment type="similarity">
    <text evidence="1">Belongs to the multicopper oxidase family.</text>
</comment>
<dbReference type="Pfam" id="PF07731">
    <property type="entry name" value="Cu-oxidase_2"/>
    <property type="match status" value="1"/>
</dbReference>
<evidence type="ECO:0000259" key="2">
    <source>
        <dbReference type="Pfam" id="PF07731"/>
    </source>
</evidence>